<reference evidence="2" key="1">
    <citation type="journal article" date="2019" name="Curr. Biol.">
        <title>Genome Sequence of Striga asiatica Provides Insight into the Evolution of Plant Parasitism.</title>
        <authorList>
            <person name="Yoshida S."/>
            <person name="Kim S."/>
            <person name="Wafula E.K."/>
            <person name="Tanskanen J."/>
            <person name="Kim Y.M."/>
            <person name="Honaas L."/>
            <person name="Yang Z."/>
            <person name="Spallek T."/>
            <person name="Conn C.E."/>
            <person name="Ichihashi Y."/>
            <person name="Cheong K."/>
            <person name="Cui S."/>
            <person name="Der J.P."/>
            <person name="Gundlach H."/>
            <person name="Jiao Y."/>
            <person name="Hori C."/>
            <person name="Ishida J.K."/>
            <person name="Kasahara H."/>
            <person name="Kiba T."/>
            <person name="Kim M.S."/>
            <person name="Koo N."/>
            <person name="Laohavisit A."/>
            <person name="Lee Y.H."/>
            <person name="Lumba S."/>
            <person name="McCourt P."/>
            <person name="Mortimer J.C."/>
            <person name="Mutuku J.M."/>
            <person name="Nomura T."/>
            <person name="Sasaki-Sekimoto Y."/>
            <person name="Seto Y."/>
            <person name="Wang Y."/>
            <person name="Wakatake T."/>
            <person name="Sakakibara H."/>
            <person name="Demura T."/>
            <person name="Yamaguchi S."/>
            <person name="Yoneyama K."/>
            <person name="Manabe R.I."/>
            <person name="Nelson D.C."/>
            <person name="Schulman A.H."/>
            <person name="Timko M.P."/>
            <person name="dePamphilis C.W."/>
            <person name="Choi D."/>
            <person name="Shirasu K."/>
        </authorList>
    </citation>
    <scope>NUCLEOTIDE SEQUENCE [LARGE SCALE GENOMIC DNA]</scope>
    <source>
        <strain evidence="2">cv. UVA1</strain>
    </source>
</reference>
<protein>
    <submittedName>
        <fullName evidence="1">Fructose-1,6-bisphosphatase class 1</fullName>
    </submittedName>
</protein>
<accession>A0A5A7RC43</accession>
<dbReference type="Proteomes" id="UP000325081">
    <property type="component" value="Unassembled WGS sequence"/>
</dbReference>
<dbReference type="AlphaFoldDB" id="A0A5A7RC43"/>
<sequence length="170" mass="18559">MFTDGFSGPSKSCTDNDLDDLVENNLPSSSAKKESKLAMAEINKLLMEYHAVKLKVTTGSSDLYFLRNTMSWPKRQWACSIHEGLVIGPDNPLALITKWGPIEGMVQERVAHLKTLELPVKVPIFVGLECLVVADSIPVVLAADAYRSSLDGIVSVNSPSPVFSCEKYCA</sequence>
<proteinExistence type="predicted"/>
<comment type="caution">
    <text evidence="1">The sequence shown here is derived from an EMBL/GenBank/DDBJ whole genome shotgun (WGS) entry which is preliminary data.</text>
</comment>
<evidence type="ECO:0000313" key="1">
    <source>
        <dbReference type="EMBL" id="GER54167.1"/>
    </source>
</evidence>
<keyword evidence="2" id="KW-1185">Reference proteome</keyword>
<name>A0A5A7RC43_STRAF</name>
<dbReference type="EMBL" id="BKCP01010959">
    <property type="protein sequence ID" value="GER54167.1"/>
    <property type="molecule type" value="Genomic_DNA"/>
</dbReference>
<organism evidence="1 2">
    <name type="scientific">Striga asiatica</name>
    <name type="common">Asiatic witchweed</name>
    <name type="synonym">Buchnera asiatica</name>
    <dbReference type="NCBI Taxonomy" id="4170"/>
    <lineage>
        <taxon>Eukaryota</taxon>
        <taxon>Viridiplantae</taxon>
        <taxon>Streptophyta</taxon>
        <taxon>Embryophyta</taxon>
        <taxon>Tracheophyta</taxon>
        <taxon>Spermatophyta</taxon>
        <taxon>Magnoliopsida</taxon>
        <taxon>eudicotyledons</taxon>
        <taxon>Gunneridae</taxon>
        <taxon>Pentapetalae</taxon>
        <taxon>asterids</taxon>
        <taxon>lamiids</taxon>
        <taxon>Lamiales</taxon>
        <taxon>Orobanchaceae</taxon>
        <taxon>Buchnereae</taxon>
        <taxon>Striga</taxon>
    </lineage>
</organism>
<gene>
    <name evidence="1" type="ORF">STAS_31734</name>
</gene>
<evidence type="ECO:0000313" key="2">
    <source>
        <dbReference type="Proteomes" id="UP000325081"/>
    </source>
</evidence>